<organism evidence="1 2">
    <name type="scientific">Durusdinium trenchii</name>
    <dbReference type="NCBI Taxonomy" id="1381693"/>
    <lineage>
        <taxon>Eukaryota</taxon>
        <taxon>Sar</taxon>
        <taxon>Alveolata</taxon>
        <taxon>Dinophyceae</taxon>
        <taxon>Suessiales</taxon>
        <taxon>Symbiodiniaceae</taxon>
        <taxon>Durusdinium</taxon>
    </lineage>
</organism>
<accession>A0ABP0M7U2</accession>
<proteinExistence type="predicted"/>
<dbReference type="Proteomes" id="UP001642464">
    <property type="component" value="Unassembled WGS sequence"/>
</dbReference>
<evidence type="ECO:0000313" key="1">
    <source>
        <dbReference type="EMBL" id="CAK9046239.1"/>
    </source>
</evidence>
<reference evidence="1 2" key="1">
    <citation type="submission" date="2024-02" db="EMBL/GenBank/DDBJ databases">
        <authorList>
            <person name="Chen Y."/>
            <person name="Shah S."/>
            <person name="Dougan E. K."/>
            <person name="Thang M."/>
            <person name="Chan C."/>
        </authorList>
    </citation>
    <scope>NUCLEOTIDE SEQUENCE [LARGE SCALE GENOMIC DNA]</scope>
</reference>
<sequence length="56" mass="5833">VARENGRRNAAPVLWLDAESDLFGGGDGTDVVTAVVAGAVPRSGLQAEVWALLQQE</sequence>
<feature type="non-terminal residue" evidence="1">
    <location>
        <position position="1"/>
    </location>
</feature>
<name>A0ABP0M7U2_9DINO</name>
<keyword evidence="2" id="KW-1185">Reference proteome</keyword>
<gene>
    <name evidence="1" type="ORF">SCF082_LOCUS26055</name>
</gene>
<comment type="caution">
    <text evidence="1">The sequence shown here is derived from an EMBL/GenBank/DDBJ whole genome shotgun (WGS) entry which is preliminary data.</text>
</comment>
<protein>
    <submittedName>
        <fullName evidence="1">Uncharacterized protein</fullName>
    </submittedName>
</protein>
<dbReference type="EMBL" id="CAXAMM010019680">
    <property type="protein sequence ID" value="CAK9046239.1"/>
    <property type="molecule type" value="Genomic_DNA"/>
</dbReference>
<evidence type="ECO:0000313" key="2">
    <source>
        <dbReference type="Proteomes" id="UP001642464"/>
    </source>
</evidence>
<feature type="non-terminal residue" evidence="1">
    <location>
        <position position="56"/>
    </location>
</feature>